<keyword evidence="6 7" id="KW-0472">Membrane</keyword>
<proteinExistence type="inferred from homology"/>
<feature type="transmembrane region" description="Helical" evidence="7">
    <location>
        <begin position="21"/>
        <end position="45"/>
    </location>
</feature>
<dbReference type="InterPro" id="IPR055348">
    <property type="entry name" value="DctQ"/>
</dbReference>
<evidence type="ECO:0000256" key="1">
    <source>
        <dbReference type="ARBA" id="ARBA00004651"/>
    </source>
</evidence>
<evidence type="ECO:0000256" key="6">
    <source>
        <dbReference type="ARBA" id="ARBA00023136"/>
    </source>
</evidence>
<gene>
    <name evidence="9" type="ORF">ACIPEN_00270</name>
</gene>
<keyword evidence="3" id="KW-1003">Cell membrane</keyword>
<evidence type="ECO:0000256" key="3">
    <source>
        <dbReference type="ARBA" id="ARBA00022475"/>
    </source>
</evidence>
<keyword evidence="2 7" id="KW-0813">Transport</keyword>
<dbReference type="Pfam" id="PF04290">
    <property type="entry name" value="DctQ"/>
    <property type="match status" value="1"/>
</dbReference>
<evidence type="ECO:0000313" key="9">
    <source>
        <dbReference type="EMBL" id="MFJ3044237.1"/>
    </source>
</evidence>
<evidence type="ECO:0000259" key="8">
    <source>
        <dbReference type="Pfam" id="PF04290"/>
    </source>
</evidence>
<dbReference type="RefSeq" id="WP_050467273.1">
    <property type="nucleotide sequence ID" value="NZ_JBIUZV010000001.1"/>
</dbReference>
<comment type="caution">
    <text evidence="9">The sequence shown here is derived from an EMBL/GenBank/DDBJ whole genome shotgun (WGS) entry which is preliminary data.</text>
</comment>
<feature type="transmembrane region" description="Helical" evidence="7">
    <location>
        <begin position="57"/>
        <end position="75"/>
    </location>
</feature>
<reference evidence="9 10" key="1">
    <citation type="submission" date="2024-10" db="EMBL/GenBank/DDBJ databases">
        <title>The Natural Products Discovery Center: Release of the First 8490 Sequenced Strains for Exploring Actinobacteria Biosynthetic Diversity.</title>
        <authorList>
            <person name="Kalkreuter E."/>
            <person name="Kautsar S.A."/>
            <person name="Yang D."/>
            <person name="Bader C.D."/>
            <person name="Teijaro C.N."/>
            <person name="Fluegel L."/>
            <person name="Davis C.M."/>
            <person name="Simpson J.R."/>
            <person name="Lauterbach L."/>
            <person name="Steele A.D."/>
            <person name="Gui C."/>
            <person name="Meng S."/>
            <person name="Li G."/>
            <person name="Viehrig K."/>
            <person name="Ye F."/>
            <person name="Su P."/>
            <person name="Kiefer A.F."/>
            <person name="Nichols A."/>
            <person name="Cepeda A.J."/>
            <person name="Yan W."/>
            <person name="Fan B."/>
            <person name="Jiang Y."/>
            <person name="Adhikari A."/>
            <person name="Zheng C.-J."/>
            <person name="Schuster L."/>
            <person name="Cowan T.M."/>
            <person name="Smanski M.J."/>
            <person name="Chevrette M.G."/>
            <person name="De Carvalho L.P.S."/>
            <person name="Shen B."/>
        </authorList>
    </citation>
    <scope>NUCLEOTIDE SEQUENCE [LARGE SCALE GENOMIC DNA]</scope>
    <source>
        <strain evidence="9 10">NPDC087045</strain>
    </source>
</reference>
<feature type="transmembrane region" description="Helical" evidence="7">
    <location>
        <begin position="95"/>
        <end position="117"/>
    </location>
</feature>
<accession>A0ABW8EVY1</accession>
<keyword evidence="5 7" id="KW-1133">Transmembrane helix</keyword>
<evidence type="ECO:0000256" key="4">
    <source>
        <dbReference type="ARBA" id="ARBA00022692"/>
    </source>
</evidence>
<keyword evidence="10" id="KW-1185">Reference proteome</keyword>
<protein>
    <recommendedName>
        <fullName evidence="7">TRAP transporter small permease protein</fullName>
    </recommendedName>
</protein>
<sequence>MSWKELCISAANATEKNIERLCHFMLLSTGLCLLAILTLTVILRYGMETSVNASSELVALLFPVFVMAGIAQAALQGAHVATQLLLNSLNAEWRIRLTLLIHAVTASTYLWLAWYAFQSAVIAHDELSTILHVPGSVGYGALAVGLGLVGVCSVAAIVRHLLAGEAVHVNLAEAGPGVV</sequence>
<keyword evidence="7" id="KW-0997">Cell inner membrane</keyword>
<comment type="similarity">
    <text evidence="7">Belongs to the TRAP transporter small permease family.</text>
</comment>
<keyword evidence="4 7" id="KW-0812">Transmembrane</keyword>
<comment type="function">
    <text evidence="7">Part of the tripartite ATP-independent periplasmic (TRAP) transport system.</text>
</comment>
<evidence type="ECO:0000256" key="5">
    <source>
        <dbReference type="ARBA" id="ARBA00022989"/>
    </source>
</evidence>
<dbReference type="Proteomes" id="UP001617427">
    <property type="component" value="Unassembled WGS sequence"/>
</dbReference>
<feature type="domain" description="Tripartite ATP-independent periplasmic transporters DctQ component" evidence="8">
    <location>
        <begin position="34"/>
        <end position="161"/>
    </location>
</feature>
<evidence type="ECO:0000256" key="7">
    <source>
        <dbReference type="RuleBase" id="RU369079"/>
    </source>
</evidence>
<dbReference type="EMBL" id="JBIUZV010000001">
    <property type="protein sequence ID" value="MFJ3044237.1"/>
    <property type="molecule type" value="Genomic_DNA"/>
</dbReference>
<comment type="subcellular location">
    <subcellularLocation>
        <location evidence="7">Cell inner membrane</location>
        <topology evidence="7">Multi-pass membrane protein</topology>
    </subcellularLocation>
    <subcellularLocation>
        <location evidence="1">Cell membrane</location>
        <topology evidence="1">Multi-pass membrane protein</topology>
    </subcellularLocation>
</comment>
<organism evidence="9 10">
    <name type="scientific">Herbaspirillum chlorophenolicum</name>
    <dbReference type="NCBI Taxonomy" id="211589"/>
    <lineage>
        <taxon>Bacteria</taxon>
        <taxon>Pseudomonadati</taxon>
        <taxon>Pseudomonadota</taxon>
        <taxon>Betaproteobacteria</taxon>
        <taxon>Burkholderiales</taxon>
        <taxon>Oxalobacteraceae</taxon>
        <taxon>Herbaspirillum</taxon>
    </lineage>
</organism>
<comment type="subunit">
    <text evidence="7">The complex comprises the extracytoplasmic solute receptor protein and the two transmembrane proteins.</text>
</comment>
<evidence type="ECO:0000313" key="10">
    <source>
        <dbReference type="Proteomes" id="UP001617427"/>
    </source>
</evidence>
<feature type="transmembrane region" description="Helical" evidence="7">
    <location>
        <begin position="137"/>
        <end position="158"/>
    </location>
</feature>
<name>A0ABW8EVY1_9BURK</name>
<evidence type="ECO:0000256" key="2">
    <source>
        <dbReference type="ARBA" id="ARBA00022448"/>
    </source>
</evidence>